<sequence>MDLPTITSSNPKKIHYFSDRLTHAVHALETLKKLETVNGYVPMTLNKLSGIRGDLVRTDPDWESWDFAKLSEAVRIYGYGHDEIRVATIKRMICNWEEEI</sequence>
<gene>
    <name evidence="1" type="ORF">PACLA_8A018496</name>
</gene>
<reference evidence="1" key="1">
    <citation type="submission" date="2020-04" db="EMBL/GenBank/DDBJ databases">
        <authorList>
            <person name="Alioto T."/>
            <person name="Alioto T."/>
            <person name="Gomez Garrido J."/>
        </authorList>
    </citation>
    <scope>NUCLEOTIDE SEQUENCE</scope>
    <source>
        <strain evidence="1">A484AB</strain>
    </source>
</reference>
<evidence type="ECO:0000313" key="2">
    <source>
        <dbReference type="Proteomes" id="UP001152795"/>
    </source>
</evidence>
<protein>
    <submittedName>
        <fullName evidence="1">Uncharacterized protein</fullName>
    </submittedName>
</protein>
<dbReference type="Proteomes" id="UP001152795">
    <property type="component" value="Unassembled WGS sequence"/>
</dbReference>
<keyword evidence="2" id="KW-1185">Reference proteome</keyword>
<comment type="caution">
    <text evidence="1">The sequence shown here is derived from an EMBL/GenBank/DDBJ whole genome shotgun (WGS) entry which is preliminary data.</text>
</comment>
<accession>A0A7D9HWC1</accession>
<organism evidence="1 2">
    <name type="scientific">Paramuricea clavata</name>
    <name type="common">Red gorgonian</name>
    <name type="synonym">Violescent sea-whip</name>
    <dbReference type="NCBI Taxonomy" id="317549"/>
    <lineage>
        <taxon>Eukaryota</taxon>
        <taxon>Metazoa</taxon>
        <taxon>Cnidaria</taxon>
        <taxon>Anthozoa</taxon>
        <taxon>Octocorallia</taxon>
        <taxon>Malacalcyonacea</taxon>
        <taxon>Plexauridae</taxon>
        <taxon>Paramuricea</taxon>
    </lineage>
</organism>
<dbReference type="EMBL" id="CACRXK020002268">
    <property type="protein sequence ID" value="CAB3993480.1"/>
    <property type="molecule type" value="Genomic_DNA"/>
</dbReference>
<dbReference type="OrthoDB" id="5980834at2759"/>
<dbReference type="AlphaFoldDB" id="A0A7D9HWC1"/>
<name>A0A7D9HWC1_PARCT</name>
<evidence type="ECO:0000313" key="1">
    <source>
        <dbReference type="EMBL" id="CAB3993480.1"/>
    </source>
</evidence>
<proteinExistence type="predicted"/>